<dbReference type="Pfam" id="PF12796">
    <property type="entry name" value="Ank_2"/>
    <property type="match status" value="2"/>
</dbReference>
<dbReference type="SUPFAM" id="SSF48403">
    <property type="entry name" value="Ankyrin repeat"/>
    <property type="match status" value="1"/>
</dbReference>
<dbReference type="InterPro" id="IPR000626">
    <property type="entry name" value="Ubiquitin-like_dom"/>
</dbReference>
<evidence type="ECO:0000259" key="5">
    <source>
        <dbReference type="PROSITE" id="PS50053"/>
    </source>
</evidence>
<feature type="coiled-coil region" evidence="4">
    <location>
        <begin position="571"/>
        <end position="598"/>
    </location>
</feature>
<protein>
    <submittedName>
        <fullName evidence="6">Ankyrin repeat, PH and SEC7 domain containing protein secG</fullName>
    </submittedName>
</protein>
<feature type="repeat" description="ANK" evidence="3">
    <location>
        <begin position="420"/>
        <end position="452"/>
    </location>
</feature>
<dbReference type="Gene3D" id="1.25.40.20">
    <property type="entry name" value="Ankyrin repeat-containing domain"/>
    <property type="match status" value="3"/>
</dbReference>
<dbReference type="PROSITE" id="PS50297">
    <property type="entry name" value="ANK_REP_REGION"/>
    <property type="match status" value="4"/>
</dbReference>
<evidence type="ECO:0000256" key="4">
    <source>
        <dbReference type="SAM" id="Coils"/>
    </source>
</evidence>
<comment type="caution">
    <text evidence="6">The sequence shown here is derived from an EMBL/GenBank/DDBJ whole genome shotgun (WGS) entry which is preliminary data.</text>
</comment>
<evidence type="ECO:0000256" key="2">
    <source>
        <dbReference type="ARBA" id="ARBA00023043"/>
    </source>
</evidence>
<dbReference type="EMBL" id="LSRX01000559">
    <property type="protein sequence ID" value="OLP94070.1"/>
    <property type="molecule type" value="Genomic_DNA"/>
</dbReference>
<dbReference type="InterPro" id="IPR036770">
    <property type="entry name" value="Ankyrin_rpt-contain_sf"/>
</dbReference>
<reference evidence="6 7" key="1">
    <citation type="submission" date="2016-02" db="EMBL/GenBank/DDBJ databases">
        <title>Genome analysis of coral dinoflagellate symbionts highlights evolutionary adaptations to a symbiotic lifestyle.</title>
        <authorList>
            <person name="Aranda M."/>
            <person name="Li Y."/>
            <person name="Liew Y.J."/>
            <person name="Baumgarten S."/>
            <person name="Simakov O."/>
            <person name="Wilson M."/>
            <person name="Piel J."/>
            <person name="Ashoor H."/>
            <person name="Bougouffa S."/>
            <person name="Bajic V.B."/>
            <person name="Ryu T."/>
            <person name="Ravasi T."/>
            <person name="Bayer T."/>
            <person name="Micklem G."/>
            <person name="Kim H."/>
            <person name="Bhak J."/>
            <person name="Lajeunesse T.C."/>
            <person name="Voolstra C.R."/>
        </authorList>
    </citation>
    <scope>NUCLEOTIDE SEQUENCE [LARGE SCALE GENOMIC DNA]</scope>
    <source>
        <strain evidence="6 7">CCMP2467</strain>
    </source>
</reference>
<feature type="repeat" description="ANK" evidence="3">
    <location>
        <begin position="239"/>
        <end position="271"/>
    </location>
</feature>
<dbReference type="PROSITE" id="PS50088">
    <property type="entry name" value="ANK_REPEAT"/>
    <property type="match status" value="4"/>
</dbReference>
<dbReference type="OrthoDB" id="313274at2759"/>
<dbReference type="InterPro" id="IPR002110">
    <property type="entry name" value="Ankyrin_rpt"/>
</dbReference>
<gene>
    <name evidence="6" type="primary">secG</name>
    <name evidence="6" type="ORF">AK812_SmicGene23955</name>
</gene>
<proteinExistence type="predicted"/>
<accession>A0A1Q9DG51</accession>
<organism evidence="6 7">
    <name type="scientific">Symbiodinium microadriaticum</name>
    <name type="common">Dinoflagellate</name>
    <name type="synonym">Zooxanthella microadriatica</name>
    <dbReference type="NCBI Taxonomy" id="2951"/>
    <lineage>
        <taxon>Eukaryota</taxon>
        <taxon>Sar</taxon>
        <taxon>Alveolata</taxon>
        <taxon>Dinophyceae</taxon>
        <taxon>Suessiales</taxon>
        <taxon>Symbiodiniaceae</taxon>
        <taxon>Symbiodinium</taxon>
    </lineage>
</organism>
<evidence type="ECO:0000256" key="3">
    <source>
        <dbReference type="PROSITE-ProRule" id="PRU00023"/>
    </source>
</evidence>
<dbReference type="PROSITE" id="PS50053">
    <property type="entry name" value="UBIQUITIN_2"/>
    <property type="match status" value="1"/>
</dbReference>
<dbReference type="InterPro" id="IPR050745">
    <property type="entry name" value="Multifunctional_regulatory"/>
</dbReference>
<dbReference type="AlphaFoldDB" id="A0A1Q9DG51"/>
<feature type="repeat" description="ANK" evidence="3">
    <location>
        <begin position="387"/>
        <end position="419"/>
    </location>
</feature>
<evidence type="ECO:0000313" key="7">
    <source>
        <dbReference type="Proteomes" id="UP000186817"/>
    </source>
</evidence>
<feature type="domain" description="Ubiquitin-like" evidence="5">
    <location>
        <begin position="133"/>
        <end position="186"/>
    </location>
</feature>
<keyword evidence="4" id="KW-0175">Coiled coil</keyword>
<keyword evidence="1" id="KW-0677">Repeat</keyword>
<dbReference type="SMART" id="SM00248">
    <property type="entry name" value="ANK"/>
    <property type="match status" value="5"/>
</dbReference>
<sequence length="660" mass="70980">MKAFGCKRKASVLWERAKVPLRKAVCALEAMKYHILAVVASICTVAEGNRLKTARPPSPWAAAEGTGPIVEGLWSDGSRSANVTGKKQDCHPQCLWKCLGEATCQETCEPVCAPPQCSTSCQQLKMAKCVQAFDDTVRVFKASGESAATIPSELVSDARSLKKQLQKLCGVPRFRQRLLQEGRVLEGAARVSSGVDVQLVVLPFTSEWVDRADAVGYESLETVERQLQYPCDPNMRDDDGIPCLHYAARRGDVDIVLLLLEAEADLDKEDLQEGITALYVAAMYGRLEAMRVLLDAGADKAKAVRCVCRMMGRVSQHFEDLDVKSGRWALQQLLQAQADLNLADTSGRTPLHLLCARGVPGYGTRGLSEVAGWLLKVRASPSLVDNRGNTALHEAAASNLAGAVQRLLKAGAGRDAVNNVGQTPLVVAAISNSFDVARVLVLAGADTSLADRTGKRATEHSSTKKCDSPRCAVICPEKQCEGGKNCGACKTDCKTTCADPVCDWKCKPTAQCPEPKCHLNCGPSPDCAAGAADGAAKPLVEGVAQVPPGAVVVSRGLASLDPSAFQTQVEARRVMKQVKAEQRRVRKARQAAKRLSEEDLLTQPMQKHHPTVKKRASRCDCDYHGNFSLEDPADAEASPATGKLLHTRQALGYELFSATD</sequence>
<name>A0A1Q9DG51_SYMMI</name>
<dbReference type="Proteomes" id="UP000186817">
    <property type="component" value="Unassembled WGS sequence"/>
</dbReference>
<keyword evidence="7" id="KW-1185">Reference proteome</keyword>
<dbReference type="PANTHER" id="PTHR24189">
    <property type="entry name" value="MYOTROPHIN"/>
    <property type="match status" value="1"/>
</dbReference>
<feature type="repeat" description="ANK" evidence="3">
    <location>
        <begin position="273"/>
        <end position="299"/>
    </location>
</feature>
<evidence type="ECO:0000313" key="6">
    <source>
        <dbReference type="EMBL" id="OLP94070.1"/>
    </source>
</evidence>
<dbReference type="PANTHER" id="PTHR24189:SF50">
    <property type="entry name" value="ANKYRIN REPEAT AND SOCS BOX PROTEIN 2"/>
    <property type="match status" value="1"/>
</dbReference>
<evidence type="ECO:0000256" key="1">
    <source>
        <dbReference type="ARBA" id="ARBA00022737"/>
    </source>
</evidence>
<keyword evidence="2 3" id="KW-0040">ANK repeat</keyword>